<organism evidence="1 2">
    <name type="scientific">Lactuca saligna</name>
    <name type="common">Willowleaf lettuce</name>
    <dbReference type="NCBI Taxonomy" id="75948"/>
    <lineage>
        <taxon>Eukaryota</taxon>
        <taxon>Viridiplantae</taxon>
        <taxon>Streptophyta</taxon>
        <taxon>Embryophyta</taxon>
        <taxon>Tracheophyta</taxon>
        <taxon>Spermatophyta</taxon>
        <taxon>Magnoliopsida</taxon>
        <taxon>eudicotyledons</taxon>
        <taxon>Gunneridae</taxon>
        <taxon>Pentapetalae</taxon>
        <taxon>asterids</taxon>
        <taxon>campanulids</taxon>
        <taxon>Asterales</taxon>
        <taxon>Asteraceae</taxon>
        <taxon>Cichorioideae</taxon>
        <taxon>Cichorieae</taxon>
        <taxon>Lactucinae</taxon>
        <taxon>Lactuca</taxon>
    </lineage>
</organism>
<dbReference type="Proteomes" id="UP001177003">
    <property type="component" value="Chromosome 0"/>
</dbReference>
<keyword evidence="2" id="KW-1185">Reference proteome</keyword>
<evidence type="ECO:0000313" key="1">
    <source>
        <dbReference type="EMBL" id="CAI9261131.1"/>
    </source>
</evidence>
<gene>
    <name evidence="1" type="ORF">LSALG_LOCUS1932</name>
</gene>
<reference evidence="1" key="1">
    <citation type="submission" date="2023-04" db="EMBL/GenBank/DDBJ databases">
        <authorList>
            <person name="Vijverberg K."/>
            <person name="Xiong W."/>
            <person name="Schranz E."/>
        </authorList>
    </citation>
    <scope>NUCLEOTIDE SEQUENCE</scope>
</reference>
<accession>A0AA35UMA5</accession>
<dbReference type="AlphaFoldDB" id="A0AA35UMA5"/>
<evidence type="ECO:0000313" key="2">
    <source>
        <dbReference type="Proteomes" id="UP001177003"/>
    </source>
</evidence>
<dbReference type="EMBL" id="OX465086">
    <property type="protein sequence ID" value="CAI9261131.1"/>
    <property type="molecule type" value="Genomic_DNA"/>
</dbReference>
<name>A0AA35UMA5_LACSI</name>
<proteinExistence type="predicted"/>
<sequence length="169" mass="19603">MIRHFTTYFDLYKDNIPKNMHIIGTRFKSSTTKSTLLFIYKKILGEGISLMGFYYEIQKLSDVEKEHHDTFVEQVTKLKESVDHKVVELKSEIAKDVEMMEENYTLLHSKVNVVANAITKLVDLNTNYSYKVDGKLEKGYQVFTKLEEFLSCIKESISKVDLSNQSLLS</sequence>
<protein>
    <submittedName>
        <fullName evidence="1">Uncharacterized protein</fullName>
    </submittedName>
</protein>